<reference evidence="4" key="1">
    <citation type="submission" date="2011-03" db="EMBL/GenBank/DDBJ databases">
        <title>Complete sequence of Sphingobacterium sp. 21.</title>
        <authorList>
            <consortium name="US DOE Joint Genome Institute"/>
            <person name="Lucas S."/>
            <person name="Copeland A."/>
            <person name="Lapidus A."/>
            <person name="Cheng J.-F."/>
            <person name="Goodwin L."/>
            <person name="Pitluck S."/>
            <person name="Davenport K."/>
            <person name="Detter J.C."/>
            <person name="Han C."/>
            <person name="Tapia R."/>
            <person name="Land M."/>
            <person name="Hauser L."/>
            <person name="Kyrpides N."/>
            <person name="Ivanova N."/>
            <person name="Ovchinnikova G."/>
            <person name="Pagani I."/>
            <person name="Siebers A.K."/>
            <person name="Allgaier M."/>
            <person name="Thelen M.P."/>
            <person name="Hugenholtz P."/>
            <person name="Woyke T."/>
        </authorList>
    </citation>
    <scope>NUCLEOTIDE SEQUENCE</scope>
    <source>
        <strain evidence="4">21</strain>
    </source>
</reference>
<dbReference type="AlphaFoldDB" id="F4C5R5"/>
<dbReference type="Gene3D" id="3.30.1150.10">
    <property type="match status" value="1"/>
</dbReference>
<keyword evidence="2" id="KW-0472">Membrane</keyword>
<evidence type="ECO:0000259" key="3">
    <source>
        <dbReference type="PROSITE" id="PS52015"/>
    </source>
</evidence>
<dbReference type="InterPro" id="IPR051045">
    <property type="entry name" value="TonB-dependent_transducer"/>
</dbReference>
<dbReference type="SUPFAM" id="SSF74653">
    <property type="entry name" value="TolA/TonB C-terminal domain"/>
    <property type="match status" value="1"/>
</dbReference>
<organism evidence="4">
    <name type="scientific">Sphingobacterium sp. (strain 21)</name>
    <dbReference type="NCBI Taxonomy" id="743722"/>
    <lineage>
        <taxon>Bacteria</taxon>
        <taxon>Pseudomonadati</taxon>
        <taxon>Bacteroidota</taxon>
        <taxon>Sphingobacteriia</taxon>
        <taxon>Sphingobacteriales</taxon>
        <taxon>Sphingobacteriaceae</taxon>
        <taxon>Sphingobacterium</taxon>
    </lineage>
</organism>
<accession>F4C5R5</accession>
<dbReference type="PROSITE" id="PS52015">
    <property type="entry name" value="TONB_CTD"/>
    <property type="match status" value="1"/>
</dbReference>
<dbReference type="KEGG" id="shg:Sph21_3333"/>
<evidence type="ECO:0000256" key="1">
    <source>
        <dbReference type="SAM" id="MobiDB-lite"/>
    </source>
</evidence>
<dbReference type="Pfam" id="PF03544">
    <property type="entry name" value="TonB_C"/>
    <property type="match status" value="1"/>
</dbReference>
<dbReference type="InterPro" id="IPR037682">
    <property type="entry name" value="TonB_C"/>
</dbReference>
<dbReference type="eggNOG" id="COG0810">
    <property type="taxonomic scope" value="Bacteria"/>
</dbReference>
<dbReference type="GO" id="GO:0055085">
    <property type="term" value="P:transmembrane transport"/>
    <property type="evidence" value="ECO:0007669"/>
    <property type="project" value="InterPro"/>
</dbReference>
<keyword evidence="2" id="KW-1133">Transmembrane helix</keyword>
<dbReference type="EMBL" id="CP002584">
    <property type="protein sequence ID" value="ADZ79874.1"/>
    <property type="molecule type" value="Genomic_DNA"/>
</dbReference>
<dbReference type="GO" id="GO:0031992">
    <property type="term" value="F:energy transducer activity"/>
    <property type="evidence" value="ECO:0007669"/>
    <property type="project" value="TreeGrafter"/>
</dbReference>
<proteinExistence type="predicted"/>
<sequence length="297" mass="32804">MENCHYSDLIDKCKLSNLIAQAMLNPKLSILTSSWLDLVFEGRNKLYGAYVIRKKAHHDLSKALLFGILSFLITVGVIVGIAHFKKDATFQLISDNDELVLQEVPLEKKVEVVPLLPRESQRRSRTDQVKMTAPKVVPHTQAAEEPPTMEMLKSANPGPTTIAGDPTAAITIDTKVGAIDEMTAITEGGETQAVFVNVEVSPTFPGGIKAFMEYVARNYKFPEEAKSHGINGKLFLSFIVEKDGSLTDIQVLKDLGFGTGPEAVRLLEQAPKWKPGIQNGRPVRVRYQLPIALQIRE</sequence>
<dbReference type="GO" id="GO:0098797">
    <property type="term" value="C:plasma membrane protein complex"/>
    <property type="evidence" value="ECO:0007669"/>
    <property type="project" value="TreeGrafter"/>
</dbReference>
<dbReference type="PANTHER" id="PTHR33446">
    <property type="entry name" value="PROTEIN TONB-RELATED"/>
    <property type="match status" value="1"/>
</dbReference>
<evidence type="ECO:0000313" key="4">
    <source>
        <dbReference type="EMBL" id="ADZ79874.1"/>
    </source>
</evidence>
<keyword evidence="2" id="KW-0812">Transmembrane</keyword>
<dbReference type="HOGENOM" id="CLU_065795_0_0_10"/>
<dbReference type="PANTHER" id="PTHR33446:SF2">
    <property type="entry name" value="PROTEIN TONB"/>
    <property type="match status" value="1"/>
</dbReference>
<evidence type="ECO:0000256" key="2">
    <source>
        <dbReference type="SAM" id="Phobius"/>
    </source>
</evidence>
<gene>
    <name evidence="4" type="ordered locus">Sph21_3333</name>
</gene>
<feature type="transmembrane region" description="Helical" evidence="2">
    <location>
        <begin position="63"/>
        <end position="84"/>
    </location>
</feature>
<feature type="domain" description="TonB C-terminal" evidence="3">
    <location>
        <begin position="206"/>
        <end position="297"/>
    </location>
</feature>
<dbReference type="STRING" id="743722.Sph21_3333"/>
<dbReference type="PATRIC" id="fig|743722.3.peg.3564"/>
<name>F4C5R5_SPHS2</name>
<feature type="region of interest" description="Disordered" evidence="1">
    <location>
        <begin position="121"/>
        <end position="142"/>
    </location>
</feature>
<protein>
    <submittedName>
        <fullName evidence="4">TonB family protein</fullName>
    </submittedName>
</protein>